<dbReference type="InterPro" id="IPR004090">
    <property type="entry name" value="Chemotax_Me-accpt_rcpt"/>
</dbReference>
<feature type="domain" description="HAMP" evidence="7">
    <location>
        <begin position="220"/>
        <end position="272"/>
    </location>
</feature>
<evidence type="ECO:0000256" key="3">
    <source>
        <dbReference type="SAM" id="MobiDB-lite"/>
    </source>
</evidence>
<dbReference type="PANTHER" id="PTHR43531:SF7">
    <property type="entry name" value="AEROTAXIS RECEPTOR"/>
    <property type="match status" value="1"/>
</dbReference>
<keyword evidence="2" id="KW-0807">Transducer</keyword>
<dbReference type="PROSITE" id="PS50112">
    <property type="entry name" value="PAS"/>
    <property type="match status" value="1"/>
</dbReference>
<feature type="region of interest" description="Disordered" evidence="3">
    <location>
        <begin position="523"/>
        <end position="546"/>
    </location>
</feature>
<comment type="caution">
    <text evidence="8">The sequence shown here is derived from an EMBL/GenBank/DDBJ whole genome shotgun (WGS) entry which is preliminary data.</text>
</comment>
<feature type="transmembrane region" description="Helical" evidence="4">
    <location>
        <begin position="169"/>
        <end position="191"/>
    </location>
</feature>
<dbReference type="Pfam" id="PF00672">
    <property type="entry name" value="HAMP"/>
    <property type="match status" value="1"/>
</dbReference>
<dbReference type="RefSeq" id="WP_382273238.1">
    <property type="nucleotide sequence ID" value="NZ_JBHTBU010000003.1"/>
</dbReference>
<keyword evidence="4" id="KW-0812">Transmembrane</keyword>
<evidence type="ECO:0000256" key="2">
    <source>
        <dbReference type="PROSITE-ProRule" id="PRU00284"/>
    </source>
</evidence>
<dbReference type="InterPro" id="IPR051310">
    <property type="entry name" value="MCP_chemotaxis"/>
</dbReference>
<sequence length="555" mass="59214">MRTNLPVTSTEYFLQDGSSLVSKTDTKGRITYVNPAFMEASGFQEEELIGKPHNLIRHPDMPEEAFGDMWQTLKQGLPWTGLVKNRRKNGDFYWVNANVTPVRENNEIVAFMSVRSKPNREQVEGAGAIYARFKADQAKGLAIRRGAVVRTGIFSKLAALRDIGLGSKIAVGMVTLIGLLAALGFVAATAAESAAQRGWYAGATIAGVSVALLLWASLHASVVRPLRTLIAETRVIAGGDLTFDFAVDRHDDMGQLQQALQQMNVNLRSVMGDIRTNVDSITIATREIAAGNMDLSGRTESQASSLEETASSMEQFASTVKQNADSASQANELVQSASEVAGKGGAVVEKVGATMDEISASAKKIVDIISLIDGIAFQTNILALNAAVEAARAGEQGKGFAVVASEVRSLAQRSASAAKEIKGLIDDSVEKVDAGNRLVSDAMTTMDDIVNSVQRVTGIMNEITVASREQSNGIDQVNLAISQMDEVTQQNAALVEEAAAAAASLEEQTFHLTQSIAVFRTGRSVSPHSTGTVSHSQQLSQQRLPANHEALRLTA</sequence>
<evidence type="ECO:0000259" key="6">
    <source>
        <dbReference type="PROSITE" id="PS50112"/>
    </source>
</evidence>
<dbReference type="Gene3D" id="3.30.450.20">
    <property type="entry name" value="PAS domain"/>
    <property type="match status" value="1"/>
</dbReference>
<dbReference type="PROSITE" id="PS50111">
    <property type="entry name" value="CHEMOTAXIS_TRANSDUC_2"/>
    <property type="match status" value="1"/>
</dbReference>
<dbReference type="CDD" id="cd06225">
    <property type="entry name" value="HAMP"/>
    <property type="match status" value="1"/>
</dbReference>
<dbReference type="PANTHER" id="PTHR43531">
    <property type="entry name" value="PROTEIN ICFG"/>
    <property type="match status" value="1"/>
</dbReference>
<dbReference type="InterPro" id="IPR000014">
    <property type="entry name" value="PAS"/>
</dbReference>
<dbReference type="CDD" id="cd00130">
    <property type="entry name" value="PAS"/>
    <property type="match status" value="1"/>
</dbReference>
<evidence type="ECO:0000259" key="7">
    <source>
        <dbReference type="PROSITE" id="PS50885"/>
    </source>
</evidence>
<proteinExistence type="inferred from homology"/>
<gene>
    <name evidence="8" type="ORF">ACFQPC_18055</name>
</gene>
<feature type="domain" description="PAS" evidence="6">
    <location>
        <begin position="25"/>
        <end position="76"/>
    </location>
</feature>
<dbReference type="Proteomes" id="UP001596542">
    <property type="component" value="Unassembled WGS sequence"/>
</dbReference>
<name>A0ABW2IFR2_9BURK</name>
<organism evidence="8 9">
    <name type="scientific">Herminiimonas glaciei</name>
    <dbReference type="NCBI Taxonomy" id="523788"/>
    <lineage>
        <taxon>Bacteria</taxon>
        <taxon>Pseudomonadati</taxon>
        <taxon>Pseudomonadota</taxon>
        <taxon>Betaproteobacteria</taxon>
        <taxon>Burkholderiales</taxon>
        <taxon>Oxalobacteraceae</taxon>
        <taxon>Herminiimonas</taxon>
    </lineage>
</organism>
<dbReference type="SUPFAM" id="SSF58104">
    <property type="entry name" value="Methyl-accepting chemotaxis protein (MCP) signaling domain"/>
    <property type="match status" value="1"/>
</dbReference>
<evidence type="ECO:0000256" key="4">
    <source>
        <dbReference type="SAM" id="Phobius"/>
    </source>
</evidence>
<keyword evidence="4" id="KW-1133">Transmembrane helix</keyword>
<reference evidence="9" key="1">
    <citation type="journal article" date="2019" name="Int. J. Syst. Evol. Microbiol.">
        <title>The Global Catalogue of Microorganisms (GCM) 10K type strain sequencing project: providing services to taxonomists for standard genome sequencing and annotation.</title>
        <authorList>
            <consortium name="The Broad Institute Genomics Platform"/>
            <consortium name="The Broad Institute Genome Sequencing Center for Infectious Disease"/>
            <person name="Wu L."/>
            <person name="Ma J."/>
        </authorList>
    </citation>
    <scope>NUCLEOTIDE SEQUENCE [LARGE SCALE GENOMIC DNA]</scope>
    <source>
        <strain evidence="9">KACC 12508</strain>
    </source>
</reference>
<dbReference type="Gene3D" id="1.10.287.950">
    <property type="entry name" value="Methyl-accepting chemotaxis protein"/>
    <property type="match status" value="1"/>
</dbReference>
<feature type="transmembrane region" description="Helical" evidence="4">
    <location>
        <begin position="197"/>
        <end position="218"/>
    </location>
</feature>
<dbReference type="PRINTS" id="PR00260">
    <property type="entry name" value="CHEMTRNSDUCR"/>
</dbReference>
<dbReference type="PROSITE" id="PS50885">
    <property type="entry name" value="HAMP"/>
    <property type="match status" value="1"/>
</dbReference>
<feature type="domain" description="Methyl-accepting transducer" evidence="5">
    <location>
        <begin position="277"/>
        <end position="506"/>
    </location>
</feature>
<evidence type="ECO:0000256" key="1">
    <source>
        <dbReference type="ARBA" id="ARBA00029447"/>
    </source>
</evidence>
<protein>
    <submittedName>
        <fullName evidence="8">Methyl-accepting chemotaxis protein</fullName>
    </submittedName>
</protein>
<dbReference type="SMART" id="SM00283">
    <property type="entry name" value="MA"/>
    <property type="match status" value="1"/>
</dbReference>
<dbReference type="InterPro" id="IPR004089">
    <property type="entry name" value="MCPsignal_dom"/>
</dbReference>
<dbReference type="NCBIfam" id="TIGR00229">
    <property type="entry name" value="sensory_box"/>
    <property type="match status" value="1"/>
</dbReference>
<dbReference type="InterPro" id="IPR013655">
    <property type="entry name" value="PAS_fold_3"/>
</dbReference>
<keyword evidence="4" id="KW-0472">Membrane</keyword>
<feature type="compositionally biased region" description="Polar residues" evidence="3">
    <location>
        <begin position="523"/>
        <end position="544"/>
    </location>
</feature>
<keyword evidence="9" id="KW-1185">Reference proteome</keyword>
<dbReference type="InterPro" id="IPR003660">
    <property type="entry name" value="HAMP_dom"/>
</dbReference>
<dbReference type="Pfam" id="PF08447">
    <property type="entry name" value="PAS_3"/>
    <property type="match status" value="1"/>
</dbReference>
<accession>A0ABW2IFR2</accession>
<comment type="similarity">
    <text evidence="1">Belongs to the methyl-accepting chemotaxis (MCP) protein family.</text>
</comment>
<dbReference type="SMART" id="SM00091">
    <property type="entry name" value="PAS"/>
    <property type="match status" value="1"/>
</dbReference>
<dbReference type="EMBL" id="JBHTBU010000003">
    <property type="protein sequence ID" value="MFC7289958.1"/>
    <property type="molecule type" value="Genomic_DNA"/>
</dbReference>
<evidence type="ECO:0000313" key="8">
    <source>
        <dbReference type="EMBL" id="MFC7289958.1"/>
    </source>
</evidence>
<dbReference type="SUPFAM" id="SSF55785">
    <property type="entry name" value="PYP-like sensor domain (PAS domain)"/>
    <property type="match status" value="1"/>
</dbReference>
<evidence type="ECO:0000259" key="5">
    <source>
        <dbReference type="PROSITE" id="PS50111"/>
    </source>
</evidence>
<dbReference type="CDD" id="cd11386">
    <property type="entry name" value="MCP_signal"/>
    <property type="match status" value="1"/>
</dbReference>
<dbReference type="InterPro" id="IPR035965">
    <property type="entry name" value="PAS-like_dom_sf"/>
</dbReference>
<dbReference type="Pfam" id="PF00015">
    <property type="entry name" value="MCPsignal"/>
    <property type="match status" value="1"/>
</dbReference>
<evidence type="ECO:0000313" key="9">
    <source>
        <dbReference type="Proteomes" id="UP001596542"/>
    </source>
</evidence>
<dbReference type="SMART" id="SM00304">
    <property type="entry name" value="HAMP"/>
    <property type="match status" value="1"/>
</dbReference>